<dbReference type="EMBL" id="JAVRHT010000094">
    <property type="protein sequence ID" value="MDT0633317.1"/>
    <property type="molecule type" value="Genomic_DNA"/>
</dbReference>
<dbReference type="Pfam" id="PF13565">
    <property type="entry name" value="HTH_32"/>
    <property type="match status" value="1"/>
</dbReference>
<evidence type="ECO:0000313" key="2">
    <source>
        <dbReference type="EMBL" id="MDT0633317.1"/>
    </source>
</evidence>
<protein>
    <submittedName>
        <fullName evidence="2">IS630 transposase-related protein</fullName>
    </submittedName>
</protein>
<sequence>MAISTDLRRRAVEAYERGDGSIPAVAARFAVGEASLGRWLRRKRDTGSVERAPRAGGNPRRVTPDGEALLRAWLDDDPSVAQHVLADRLAEAGQARVSQQTVGQTLARMALTLKKSPSEPSSGSGPTS</sequence>
<gene>
    <name evidence="2" type="ORF">RM540_16320</name>
</gene>
<dbReference type="InterPro" id="IPR009057">
    <property type="entry name" value="Homeodomain-like_sf"/>
</dbReference>
<reference evidence="2 3" key="1">
    <citation type="submission" date="2023-09" db="EMBL/GenBank/DDBJ databases">
        <authorList>
            <person name="Rey-Velasco X."/>
        </authorList>
    </citation>
    <scope>NUCLEOTIDE SEQUENCE [LARGE SCALE GENOMIC DNA]</scope>
    <source>
        <strain evidence="2 3">F394</strain>
    </source>
</reference>
<evidence type="ECO:0000313" key="3">
    <source>
        <dbReference type="Proteomes" id="UP001267426"/>
    </source>
</evidence>
<dbReference type="Proteomes" id="UP001267426">
    <property type="component" value="Unassembled WGS sequence"/>
</dbReference>
<dbReference type="SUPFAM" id="SSF46689">
    <property type="entry name" value="Homeodomain-like"/>
    <property type="match status" value="1"/>
</dbReference>
<evidence type="ECO:0000256" key="1">
    <source>
        <dbReference type="SAM" id="MobiDB-lite"/>
    </source>
</evidence>
<organism evidence="2 3">
    <name type="scientific">Rubrivirga litoralis</name>
    <dbReference type="NCBI Taxonomy" id="3075598"/>
    <lineage>
        <taxon>Bacteria</taxon>
        <taxon>Pseudomonadati</taxon>
        <taxon>Rhodothermota</taxon>
        <taxon>Rhodothermia</taxon>
        <taxon>Rhodothermales</taxon>
        <taxon>Rubricoccaceae</taxon>
        <taxon>Rubrivirga</taxon>
    </lineage>
</organism>
<accession>A0ABU3BVJ7</accession>
<feature type="region of interest" description="Disordered" evidence="1">
    <location>
        <begin position="43"/>
        <end position="63"/>
    </location>
</feature>
<dbReference type="RefSeq" id="WP_311666095.1">
    <property type="nucleotide sequence ID" value="NZ_JAVRHT010000094.1"/>
</dbReference>
<comment type="caution">
    <text evidence="2">The sequence shown here is derived from an EMBL/GenBank/DDBJ whole genome shotgun (WGS) entry which is preliminary data.</text>
</comment>
<keyword evidence="3" id="KW-1185">Reference proteome</keyword>
<proteinExistence type="predicted"/>
<name>A0ABU3BVJ7_9BACT</name>